<dbReference type="InterPro" id="IPR038444">
    <property type="entry name" value="DUF465_sf"/>
</dbReference>
<keyword evidence="3" id="KW-1185">Reference proteome</keyword>
<accession>A0A4U7BGL4</accession>
<dbReference type="OrthoDB" id="5616367at2"/>
<protein>
    <recommendedName>
        <fullName evidence="4">DUF465 domain-containing protein</fullName>
    </recommendedName>
</protein>
<evidence type="ECO:0000313" key="3">
    <source>
        <dbReference type="Proteomes" id="UP000308838"/>
    </source>
</evidence>
<dbReference type="EMBL" id="NXLZ01000010">
    <property type="protein sequence ID" value="TKX30449.1"/>
    <property type="molecule type" value="Genomic_DNA"/>
</dbReference>
<comment type="caution">
    <text evidence="2">The sequence shown here is derived from an EMBL/GenBank/DDBJ whole genome shotgun (WGS) entry which is preliminary data.</text>
</comment>
<name>A0A4U7BGL4_9BACT</name>
<feature type="coiled-coil region" evidence="1">
    <location>
        <begin position="19"/>
        <end position="69"/>
    </location>
</feature>
<organism evidence="2 3">
    <name type="scientific">Campylobacter estrildidarum</name>
    <dbReference type="NCBI Taxonomy" id="2510189"/>
    <lineage>
        <taxon>Bacteria</taxon>
        <taxon>Pseudomonadati</taxon>
        <taxon>Campylobacterota</taxon>
        <taxon>Epsilonproteobacteria</taxon>
        <taxon>Campylobacterales</taxon>
        <taxon>Campylobacteraceae</taxon>
        <taxon>Campylobacter</taxon>
    </lineage>
</organism>
<dbReference type="Gene3D" id="6.10.280.50">
    <property type="match status" value="1"/>
</dbReference>
<dbReference type="Pfam" id="PF04325">
    <property type="entry name" value="DUF465"/>
    <property type="match status" value="1"/>
</dbReference>
<evidence type="ECO:0008006" key="4">
    <source>
        <dbReference type="Google" id="ProtNLM"/>
    </source>
</evidence>
<gene>
    <name evidence="2" type="ORF">CQA69_06075</name>
</gene>
<dbReference type="AlphaFoldDB" id="A0A4U7BGL4"/>
<sequence length="72" mass="8639">MLHEYRDLISELKGKDAHFDKLFERHNELDDQIKNAEQGDIPSLSDIEISSLKKEKLYLKDKIKEYLENYKK</sequence>
<evidence type="ECO:0000256" key="1">
    <source>
        <dbReference type="SAM" id="Coils"/>
    </source>
</evidence>
<keyword evidence="1" id="KW-0175">Coiled coil</keyword>
<dbReference type="RefSeq" id="WP_137620904.1">
    <property type="nucleotide sequence ID" value="NZ_NXLZ01000010.1"/>
</dbReference>
<dbReference type="Proteomes" id="UP000308838">
    <property type="component" value="Unassembled WGS sequence"/>
</dbReference>
<evidence type="ECO:0000313" key="2">
    <source>
        <dbReference type="EMBL" id="TKX30449.1"/>
    </source>
</evidence>
<proteinExistence type="predicted"/>
<dbReference type="InterPro" id="IPR007420">
    <property type="entry name" value="DUF465"/>
</dbReference>
<reference evidence="2 3" key="1">
    <citation type="submission" date="2018-05" db="EMBL/GenBank/DDBJ databases">
        <title>Novel Campyloabacter and Helicobacter Species and Strains.</title>
        <authorList>
            <person name="Mannion A.J."/>
            <person name="Shen Z."/>
            <person name="Fox J.G."/>
        </authorList>
    </citation>
    <scope>NUCLEOTIDE SEQUENCE [LARGE SCALE GENOMIC DNA]</scope>
    <source>
        <strain evidence="3">MIT17-664</strain>
    </source>
</reference>